<comment type="subcellular location">
    <subcellularLocation>
        <location evidence="1">Cell membrane</location>
        <topology evidence="1">Multi-pass membrane protein</topology>
    </subcellularLocation>
</comment>
<evidence type="ECO:0000256" key="5">
    <source>
        <dbReference type="ARBA" id="ARBA00022989"/>
    </source>
</evidence>
<feature type="transmembrane region" description="Helical" evidence="7">
    <location>
        <begin position="221"/>
        <end position="242"/>
    </location>
</feature>
<gene>
    <name evidence="9" type="ORF">Pla111_30370</name>
</gene>
<dbReference type="InterPro" id="IPR003004">
    <property type="entry name" value="GspF/PilC"/>
</dbReference>
<feature type="transmembrane region" description="Helical" evidence="7">
    <location>
        <begin position="41"/>
        <end position="74"/>
    </location>
</feature>
<evidence type="ECO:0000256" key="7">
    <source>
        <dbReference type="SAM" id="Phobius"/>
    </source>
</evidence>
<feature type="domain" description="Type II secretion system protein GspF" evidence="8">
    <location>
        <begin position="294"/>
        <end position="418"/>
    </location>
</feature>
<dbReference type="Pfam" id="PF00482">
    <property type="entry name" value="T2SSF"/>
    <property type="match status" value="1"/>
</dbReference>
<evidence type="ECO:0000256" key="6">
    <source>
        <dbReference type="ARBA" id="ARBA00023136"/>
    </source>
</evidence>
<evidence type="ECO:0000313" key="9">
    <source>
        <dbReference type="EMBL" id="TWT41323.1"/>
    </source>
</evidence>
<evidence type="ECO:0000313" key="10">
    <source>
        <dbReference type="Proteomes" id="UP000318995"/>
    </source>
</evidence>
<evidence type="ECO:0000256" key="1">
    <source>
        <dbReference type="ARBA" id="ARBA00004651"/>
    </source>
</evidence>
<dbReference type="InterPro" id="IPR018076">
    <property type="entry name" value="T2SS_GspF_dom"/>
</dbReference>
<dbReference type="InterPro" id="IPR042094">
    <property type="entry name" value="T2SS_GspF_sf"/>
</dbReference>
<keyword evidence="4 7" id="KW-0812">Transmembrane</keyword>
<feature type="transmembrane region" description="Helical" evidence="7">
    <location>
        <begin position="191"/>
        <end position="214"/>
    </location>
</feature>
<keyword evidence="6 7" id="KW-0472">Membrane</keyword>
<proteinExistence type="inferred from homology"/>
<evidence type="ECO:0000256" key="3">
    <source>
        <dbReference type="ARBA" id="ARBA00022475"/>
    </source>
</evidence>
<feature type="transmembrane region" description="Helical" evidence="7">
    <location>
        <begin position="6"/>
        <end position="29"/>
    </location>
</feature>
<organism evidence="9 10">
    <name type="scientific">Botrimarina hoheduenensis</name>
    <dbReference type="NCBI Taxonomy" id="2528000"/>
    <lineage>
        <taxon>Bacteria</taxon>
        <taxon>Pseudomonadati</taxon>
        <taxon>Planctomycetota</taxon>
        <taxon>Planctomycetia</taxon>
        <taxon>Pirellulales</taxon>
        <taxon>Lacipirellulaceae</taxon>
        <taxon>Botrimarina</taxon>
    </lineage>
</organism>
<evidence type="ECO:0000256" key="4">
    <source>
        <dbReference type="ARBA" id="ARBA00022692"/>
    </source>
</evidence>
<keyword evidence="3" id="KW-1003">Cell membrane</keyword>
<keyword evidence="10" id="KW-1185">Reference proteome</keyword>
<accession>A0A5C5VT98</accession>
<comment type="similarity">
    <text evidence="2">Belongs to the GSP F family.</text>
</comment>
<feature type="transmembrane region" description="Helical" evidence="7">
    <location>
        <begin position="248"/>
        <end position="272"/>
    </location>
</feature>
<protein>
    <submittedName>
        <fullName evidence="9">Type IV pilin biogenesis protein</fullName>
    </submittedName>
</protein>
<evidence type="ECO:0000259" key="8">
    <source>
        <dbReference type="Pfam" id="PF00482"/>
    </source>
</evidence>
<reference evidence="9 10" key="1">
    <citation type="submission" date="2019-02" db="EMBL/GenBank/DDBJ databases">
        <title>Deep-cultivation of Planctomycetes and their phenomic and genomic characterization uncovers novel biology.</title>
        <authorList>
            <person name="Wiegand S."/>
            <person name="Jogler M."/>
            <person name="Boedeker C."/>
            <person name="Pinto D."/>
            <person name="Vollmers J."/>
            <person name="Rivas-Marin E."/>
            <person name="Kohn T."/>
            <person name="Peeters S.H."/>
            <person name="Heuer A."/>
            <person name="Rast P."/>
            <person name="Oberbeckmann S."/>
            <person name="Bunk B."/>
            <person name="Jeske O."/>
            <person name="Meyerdierks A."/>
            <person name="Storesund J.E."/>
            <person name="Kallscheuer N."/>
            <person name="Luecker S."/>
            <person name="Lage O.M."/>
            <person name="Pohl T."/>
            <person name="Merkel B.J."/>
            <person name="Hornburger P."/>
            <person name="Mueller R.-W."/>
            <person name="Bruemmer F."/>
            <person name="Labrenz M."/>
            <person name="Spormann A.M."/>
            <person name="Op Den Camp H."/>
            <person name="Overmann J."/>
            <person name="Amann R."/>
            <person name="Jetten M.S.M."/>
            <person name="Mascher T."/>
            <person name="Medema M.H."/>
            <person name="Devos D.P."/>
            <person name="Kaster A.-K."/>
            <person name="Ovreas L."/>
            <person name="Rohde M."/>
            <person name="Galperin M.Y."/>
            <person name="Jogler C."/>
        </authorList>
    </citation>
    <scope>NUCLEOTIDE SEQUENCE [LARGE SCALE GENOMIC DNA]</scope>
    <source>
        <strain evidence="9 10">Pla111</strain>
    </source>
</reference>
<feature type="transmembrane region" description="Helical" evidence="7">
    <location>
        <begin position="395"/>
        <end position="417"/>
    </location>
</feature>
<dbReference type="AlphaFoldDB" id="A0A5C5VT98"/>
<dbReference type="PANTHER" id="PTHR30012">
    <property type="entry name" value="GENERAL SECRETION PATHWAY PROTEIN"/>
    <property type="match status" value="1"/>
</dbReference>
<dbReference type="GO" id="GO:0005886">
    <property type="term" value="C:plasma membrane"/>
    <property type="evidence" value="ECO:0007669"/>
    <property type="project" value="UniProtKB-SubCell"/>
</dbReference>
<dbReference type="PANTHER" id="PTHR30012:SF0">
    <property type="entry name" value="TYPE II SECRETION SYSTEM PROTEIN F-RELATED"/>
    <property type="match status" value="1"/>
</dbReference>
<evidence type="ECO:0000256" key="2">
    <source>
        <dbReference type="ARBA" id="ARBA00005745"/>
    </source>
</evidence>
<dbReference type="Gene3D" id="1.20.81.30">
    <property type="entry name" value="Type II secretion system (T2SS), domain F"/>
    <property type="match status" value="1"/>
</dbReference>
<dbReference type="Proteomes" id="UP000318995">
    <property type="component" value="Unassembled WGS sequence"/>
</dbReference>
<name>A0A5C5VT98_9BACT</name>
<sequence length="427" mass="47553">MDINPLTIVFATLAIGLAIRFLLCLTYGARGPERRDPVYSLFRVISWLLLIPLACVLAVLSLFWGVVPVFVVWYSGLEMTLAKRSQMRQEAWSIVTRAMAANLPVGPALQGRLERFRGPVRRRLRRFVKDLAKGTELPVAIGKNARAFPPMAQAYAALAADGGLPISVVAGLEPVEDQRSQVWGLTRRFSYLAWVTLLMIGILTCIFVAIVPSFEAIFEEIFVDIGLELPAISLSLFGLYQFPFAELLVSLISLTLVLVGLLVVVVMLCYAVDLPALGLLTDYLFSAWRRADVLRLLAKVIECRMPLPDAIKRFAQGTPRYPIRFIAHRLRQCHDEIDGGADWLISLERADLIDPVERDLLRAAQSAGNTAWALRSIADRRVAKAAFRWEAWQQIVFTLAIVLFGLIVGWICIALFVPLVKLINGLA</sequence>
<comment type="caution">
    <text evidence="9">The sequence shown here is derived from an EMBL/GenBank/DDBJ whole genome shotgun (WGS) entry which is preliminary data.</text>
</comment>
<dbReference type="EMBL" id="SJPH01000009">
    <property type="protein sequence ID" value="TWT41323.1"/>
    <property type="molecule type" value="Genomic_DNA"/>
</dbReference>
<keyword evidence="5 7" id="KW-1133">Transmembrane helix</keyword>